<name>A0A4Y9F8X9_9DEIN</name>
<gene>
    <name evidence="1" type="ORF">E0687_09995</name>
</gene>
<dbReference type="EMBL" id="SJZF01000018">
    <property type="protein sequence ID" value="TFU25627.1"/>
    <property type="molecule type" value="Genomic_DNA"/>
</dbReference>
<protein>
    <submittedName>
        <fullName evidence="1">Uncharacterized protein</fullName>
    </submittedName>
</protein>
<dbReference type="Proteomes" id="UP000297668">
    <property type="component" value="Unassembled WGS sequence"/>
</dbReference>
<organism evidence="1 2">
    <name type="scientific">Thermus tengchongensis</name>
    <dbReference type="NCBI Taxonomy" id="1214928"/>
    <lineage>
        <taxon>Bacteria</taxon>
        <taxon>Thermotogati</taxon>
        <taxon>Deinococcota</taxon>
        <taxon>Deinococci</taxon>
        <taxon>Thermales</taxon>
        <taxon>Thermaceae</taxon>
        <taxon>Thermus</taxon>
    </lineage>
</organism>
<accession>A0A4Y9F8X9</accession>
<dbReference type="RefSeq" id="WP_135260723.1">
    <property type="nucleotide sequence ID" value="NZ_SJZF01000018.1"/>
</dbReference>
<dbReference type="AlphaFoldDB" id="A0A4Y9F8X9"/>
<proteinExistence type="predicted"/>
<evidence type="ECO:0000313" key="2">
    <source>
        <dbReference type="Proteomes" id="UP000297668"/>
    </source>
</evidence>
<comment type="caution">
    <text evidence="1">The sequence shown here is derived from an EMBL/GenBank/DDBJ whole genome shotgun (WGS) entry which is preliminary data.</text>
</comment>
<reference evidence="1 2" key="1">
    <citation type="submission" date="2019-03" db="EMBL/GenBank/DDBJ databases">
        <title>Thermus tengchongensis species for the arsenic transformation mechanism.</title>
        <authorList>
            <person name="Yuan G.C."/>
        </authorList>
    </citation>
    <scope>NUCLEOTIDE SEQUENCE [LARGE SCALE GENOMIC DNA]</scope>
    <source>
        <strain evidence="1 2">15W</strain>
    </source>
</reference>
<evidence type="ECO:0000313" key="1">
    <source>
        <dbReference type="EMBL" id="TFU25627.1"/>
    </source>
</evidence>
<sequence>MVVVWCPVSQMWEAVVLQEGRMAGYGWGRTRALAVERAVQEAIRRGYRVPLQTYLAWAGAALSDALDHVLAAIRGLER</sequence>